<dbReference type="GO" id="GO:0005739">
    <property type="term" value="C:mitochondrion"/>
    <property type="evidence" value="ECO:0007669"/>
    <property type="project" value="TreeGrafter"/>
</dbReference>
<keyword evidence="12" id="KW-1185">Reference proteome</keyword>
<dbReference type="PROSITE" id="PS00331">
    <property type="entry name" value="MALIC_ENZYMES"/>
    <property type="match status" value="1"/>
</dbReference>
<feature type="binding site" evidence="7">
    <location>
        <position position="281"/>
    </location>
    <ligand>
        <name>a divalent metal cation</name>
        <dbReference type="ChEBI" id="CHEBI:60240"/>
    </ligand>
</feature>
<dbReference type="PRINTS" id="PR00072">
    <property type="entry name" value="MALOXRDTASE"/>
</dbReference>
<keyword evidence="4 8" id="KW-0560">Oxidoreductase</keyword>
<dbReference type="GO" id="GO:0006108">
    <property type="term" value="P:malate metabolic process"/>
    <property type="evidence" value="ECO:0007669"/>
    <property type="project" value="TreeGrafter"/>
</dbReference>
<gene>
    <name evidence="11" type="ORF">INT47_000349</name>
</gene>
<dbReference type="Proteomes" id="UP000603453">
    <property type="component" value="Unassembled WGS sequence"/>
</dbReference>
<feature type="binding site" evidence="7">
    <location>
        <position position="304"/>
    </location>
    <ligand>
        <name>a divalent metal cation</name>
        <dbReference type="ChEBI" id="CHEBI:60240"/>
    </ligand>
</feature>
<comment type="cofactor">
    <cofactor evidence="1">
        <name>Mn(2+)</name>
        <dbReference type="ChEBI" id="CHEBI:29035"/>
    </cofactor>
</comment>
<feature type="binding site" evidence="6">
    <location>
        <position position="191"/>
    </location>
    <ligand>
        <name>(S)-malate</name>
        <dbReference type="ChEBI" id="CHEBI:15589"/>
    </ligand>
</feature>
<dbReference type="OrthoDB" id="5365701at2759"/>
<feature type="active site" description="Proton acceptor" evidence="5">
    <location>
        <position position="209"/>
    </location>
</feature>
<feature type="domain" description="Malic enzyme N-terminal" evidence="10">
    <location>
        <begin position="115"/>
        <end position="295"/>
    </location>
</feature>
<organism evidence="11 12">
    <name type="scientific">Mucor saturninus</name>
    <dbReference type="NCBI Taxonomy" id="64648"/>
    <lineage>
        <taxon>Eukaryota</taxon>
        <taxon>Fungi</taxon>
        <taxon>Fungi incertae sedis</taxon>
        <taxon>Mucoromycota</taxon>
        <taxon>Mucoromycotina</taxon>
        <taxon>Mucoromycetes</taxon>
        <taxon>Mucorales</taxon>
        <taxon>Mucorineae</taxon>
        <taxon>Mucoraceae</taxon>
        <taxon>Mucor</taxon>
    </lineage>
</organism>
<dbReference type="InterPro" id="IPR036291">
    <property type="entry name" value="NAD(P)-bd_dom_sf"/>
</dbReference>
<dbReference type="PANTHER" id="PTHR23406:SF32">
    <property type="entry name" value="NADP-DEPENDENT MALIC ENZYME"/>
    <property type="match status" value="1"/>
</dbReference>
<feature type="binding site" evidence="6">
    <location>
        <position position="508"/>
    </location>
    <ligand>
        <name>(S)-malate</name>
        <dbReference type="ChEBI" id="CHEBI:15589"/>
    </ligand>
</feature>
<dbReference type="PANTHER" id="PTHR23406">
    <property type="entry name" value="MALIC ENZYME-RELATED"/>
    <property type="match status" value="1"/>
</dbReference>
<dbReference type="Pfam" id="PF03949">
    <property type="entry name" value="Malic_M"/>
    <property type="match status" value="1"/>
</dbReference>
<dbReference type="InterPro" id="IPR015884">
    <property type="entry name" value="Malic_enzyme_CS"/>
</dbReference>
<dbReference type="SMART" id="SM01274">
    <property type="entry name" value="malic"/>
    <property type="match status" value="1"/>
</dbReference>
<evidence type="ECO:0000256" key="4">
    <source>
        <dbReference type="ARBA" id="ARBA00023002"/>
    </source>
</evidence>
<proteinExistence type="inferred from homology"/>
<sequence length="615" mass="67808">MLSARNMSRLSNLAKQGCQFGRRHYGLPASAIGLGTDPRKDKTVQLTPLRGVNIIHDPLLSKGTAFSIAERERLSIRGLVPPRCQEMDKQLLRIKRNLDALETPLSKFVFLSALQDRNEILFYKLLINYLDELSGIIYTPTVGEACLMSHSIYRRSRGMYFSSQDRGAMSAMVHNWPHDEVDVIVVTDGSRVLGLGDLGANGMQIPIGKLSLYVAAGGIRPRSVLPVVLDVGTNNESLLNDPLYLGMGHPRLDGDEYYTFVDEWVTAVHSRWPNALIQFEDFKYPHAYNLLNKYRDKITCFNDDIQSTSAITLAGILASLKARGRSQQDLNEERIICVGAGSAGVGVCEGIVDAMVAQGKVKSREEAYSRIWMLDQHGLLGNPALSTADPLLPTDTRNEELDERQRCYVKSDLSDRLSLEDLVEQVKPTVILGLTGVPGVFTEKAIRTMAKYQEKPIVFPLSNPDTRAECTAEEAFKWTDGRAIFASGSPFADVTMPDGKVCRTNQCNNSYSFPGLGLGITVSRARTVTPNMFLETANTIADLASPEQLKEGILFPGVTHLREVALAVGTRVCEVAYEENVATALLQEGEILSDVVQSSMFVPEYIPLVHSPNAH</sequence>
<dbReference type="InterPro" id="IPR037062">
    <property type="entry name" value="Malic_N_dom_sf"/>
</dbReference>
<dbReference type="InterPro" id="IPR012302">
    <property type="entry name" value="Malic_NAD-bd"/>
</dbReference>
<feature type="active site" description="Proton donor" evidence="5">
    <location>
        <position position="138"/>
    </location>
</feature>
<name>A0A8H7QWF8_9FUNG</name>
<dbReference type="AlphaFoldDB" id="A0A8H7QWF8"/>
<reference evidence="11" key="1">
    <citation type="submission" date="2020-12" db="EMBL/GenBank/DDBJ databases">
        <title>Metabolic potential, ecology and presence of endohyphal bacteria is reflected in genomic diversity of Mucoromycotina.</title>
        <authorList>
            <person name="Muszewska A."/>
            <person name="Okrasinska A."/>
            <person name="Steczkiewicz K."/>
            <person name="Drgas O."/>
            <person name="Orlowska M."/>
            <person name="Perlinska-Lenart U."/>
            <person name="Aleksandrzak-Piekarczyk T."/>
            <person name="Szatraj K."/>
            <person name="Zielenkiewicz U."/>
            <person name="Pilsyk S."/>
            <person name="Malc E."/>
            <person name="Mieczkowski P."/>
            <person name="Kruszewska J.S."/>
            <person name="Biernat P."/>
            <person name="Pawlowska J."/>
        </authorList>
    </citation>
    <scope>NUCLEOTIDE SEQUENCE</scope>
    <source>
        <strain evidence="11">WA0000017839</strain>
    </source>
</reference>
<evidence type="ECO:0000256" key="1">
    <source>
        <dbReference type="ARBA" id="ARBA00001936"/>
    </source>
</evidence>
<comment type="similarity">
    <text evidence="2 8">Belongs to the malic enzymes family.</text>
</comment>
<evidence type="ECO:0000313" key="11">
    <source>
        <dbReference type="EMBL" id="KAG2199999.1"/>
    </source>
</evidence>
<evidence type="ECO:0000256" key="6">
    <source>
        <dbReference type="PIRSR" id="PIRSR000106-2"/>
    </source>
</evidence>
<dbReference type="GO" id="GO:0046872">
    <property type="term" value="F:metal ion binding"/>
    <property type="evidence" value="ECO:0007669"/>
    <property type="project" value="UniProtKB-KW"/>
</dbReference>
<dbReference type="CDD" id="cd05312">
    <property type="entry name" value="NAD_bind_1_malic_enz"/>
    <property type="match status" value="1"/>
</dbReference>
<dbReference type="SUPFAM" id="SSF51735">
    <property type="entry name" value="NAD(P)-binding Rossmann-fold domains"/>
    <property type="match status" value="1"/>
</dbReference>
<comment type="caution">
    <text evidence="11">The sequence shown here is derived from an EMBL/GenBank/DDBJ whole genome shotgun (WGS) entry which is preliminary data.</text>
</comment>
<evidence type="ECO:0000256" key="3">
    <source>
        <dbReference type="ARBA" id="ARBA00022723"/>
    </source>
</evidence>
<dbReference type="SMART" id="SM00919">
    <property type="entry name" value="Malic_M"/>
    <property type="match status" value="1"/>
</dbReference>
<dbReference type="Gene3D" id="3.40.50.10380">
    <property type="entry name" value="Malic enzyme, N-terminal domain"/>
    <property type="match status" value="1"/>
</dbReference>
<dbReference type="InterPro" id="IPR001891">
    <property type="entry name" value="Malic_OxRdtase"/>
</dbReference>
<evidence type="ECO:0000256" key="8">
    <source>
        <dbReference type="RuleBase" id="RU003426"/>
    </source>
</evidence>
<feature type="binding site" evidence="7">
    <location>
        <position position="280"/>
    </location>
    <ligand>
        <name>a divalent metal cation</name>
        <dbReference type="ChEBI" id="CHEBI:60240"/>
    </ligand>
</feature>
<evidence type="ECO:0000256" key="2">
    <source>
        <dbReference type="ARBA" id="ARBA00008785"/>
    </source>
</evidence>
<feature type="binding site" evidence="6">
    <location>
        <position position="463"/>
    </location>
    <ligand>
        <name>(S)-malate</name>
        <dbReference type="ChEBI" id="CHEBI:15589"/>
    </ligand>
</feature>
<dbReference type="NCBIfam" id="NF010052">
    <property type="entry name" value="PRK13529.1"/>
    <property type="match status" value="1"/>
</dbReference>
<dbReference type="Pfam" id="PF00390">
    <property type="entry name" value="malic"/>
    <property type="match status" value="1"/>
</dbReference>
<dbReference type="EMBL" id="JAEPRD010000089">
    <property type="protein sequence ID" value="KAG2199999.1"/>
    <property type="molecule type" value="Genomic_DNA"/>
</dbReference>
<dbReference type="InterPro" id="IPR012301">
    <property type="entry name" value="Malic_N_dom"/>
</dbReference>
<dbReference type="InterPro" id="IPR046346">
    <property type="entry name" value="Aminoacid_DH-like_N_sf"/>
</dbReference>
<evidence type="ECO:0000259" key="10">
    <source>
        <dbReference type="SMART" id="SM01274"/>
    </source>
</evidence>
<dbReference type="SUPFAM" id="SSF53223">
    <property type="entry name" value="Aminoacid dehydrogenase-like, N-terminal domain"/>
    <property type="match status" value="1"/>
</dbReference>
<dbReference type="GO" id="GO:0004471">
    <property type="term" value="F:malate dehydrogenase (decarboxylating) (NAD+) activity"/>
    <property type="evidence" value="ECO:0007669"/>
    <property type="project" value="TreeGrafter"/>
</dbReference>
<dbReference type="GO" id="GO:0051287">
    <property type="term" value="F:NAD binding"/>
    <property type="evidence" value="ECO:0007669"/>
    <property type="project" value="InterPro"/>
</dbReference>
<feature type="domain" description="Malic enzyme NAD-binding" evidence="9">
    <location>
        <begin position="305"/>
        <end position="577"/>
    </location>
</feature>
<protein>
    <recommendedName>
        <fullName evidence="8">Malic enzyme</fullName>
    </recommendedName>
</protein>
<evidence type="ECO:0000256" key="5">
    <source>
        <dbReference type="PIRSR" id="PIRSR000106-1"/>
    </source>
</evidence>
<evidence type="ECO:0000313" key="12">
    <source>
        <dbReference type="Proteomes" id="UP000603453"/>
    </source>
</evidence>
<evidence type="ECO:0000256" key="7">
    <source>
        <dbReference type="PIRSR" id="PIRSR000106-3"/>
    </source>
</evidence>
<dbReference type="Gene3D" id="3.40.50.720">
    <property type="entry name" value="NAD(P)-binding Rossmann-like Domain"/>
    <property type="match status" value="1"/>
</dbReference>
<accession>A0A8H7QWF8</accession>
<evidence type="ECO:0000259" key="9">
    <source>
        <dbReference type="SMART" id="SM00919"/>
    </source>
</evidence>
<comment type="cofactor">
    <cofactor evidence="7">
        <name>Mg(2+)</name>
        <dbReference type="ChEBI" id="CHEBI:18420"/>
    </cofactor>
    <cofactor evidence="7">
        <name>Mn(2+)</name>
        <dbReference type="ChEBI" id="CHEBI:29035"/>
    </cofactor>
    <text evidence="7">Divalent metal cations. Prefers magnesium or manganese.</text>
</comment>
<keyword evidence="3 7" id="KW-0479">Metal-binding</keyword>
<dbReference type="PIRSF" id="PIRSF000106">
    <property type="entry name" value="ME"/>
    <property type="match status" value="1"/>
</dbReference>